<dbReference type="InterPro" id="IPR019832">
    <property type="entry name" value="Mn/Fe_SOD_C"/>
</dbReference>
<dbReference type="InterPro" id="IPR001189">
    <property type="entry name" value="Mn/Fe_SOD"/>
</dbReference>
<feature type="binding site" evidence="5">
    <location>
        <position position="182"/>
    </location>
    <ligand>
        <name>Mn(2+)</name>
        <dbReference type="ChEBI" id="CHEBI:29035"/>
    </ligand>
</feature>
<dbReference type="PRINTS" id="PR01703">
    <property type="entry name" value="MNSODISMTASE"/>
</dbReference>
<dbReference type="Pfam" id="PF00081">
    <property type="entry name" value="Sod_Fe_N"/>
    <property type="match status" value="1"/>
</dbReference>
<evidence type="ECO:0000256" key="1">
    <source>
        <dbReference type="ARBA" id="ARBA00008714"/>
    </source>
</evidence>
<name>A0A6M4H1T4_9PROT</name>
<keyword evidence="11" id="KW-1185">Reference proteome</keyword>
<evidence type="ECO:0000313" key="11">
    <source>
        <dbReference type="Proteomes" id="UP000503096"/>
    </source>
</evidence>
<dbReference type="InterPro" id="IPR019833">
    <property type="entry name" value="Mn/Fe_SOD_BS"/>
</dbReference>
<sequence length="215" mass="24088">MSAAERAFRAPEGDAEEGTFSLPPLPWAADALEPVISKGAVELHHQKHHRGYVKKLNKLVEGSPLAELSLEELIRKTAADPDKREIFNNAAQVWNHTFFFHNLKSPGPRKIPGALQDLIAAEFGSMDKMCDEIVKFALERFGSGWAWLSLRGRHLEITSTPNAGTPLTTDVTPLMALDVWEHAYYLDYHERREAYARAVLTMVTDWDVVAKRGGL</sequence>
<evidence type="ECO:0000256" key="4">
    <source>
        <dbReference type="ARBA" id="ARBA00023002"/>
    </source>
</evidence>
<feature type="domain" description="Manganese/iron superoxide dismutase C-terminal" evidence="9">
    <location>
        <begin position="113"/>
        <end position="212"/>
    </location>
</feature>
<dbReference type="EC" id="1.15.1.1" evidence="2 6"/>
<keyword evidence="3 5" id="KW-0479">Metal-binding</keyword>
<feature type="binding site" evidence="5">
    <location>
        <position position="96"/>
    </location>
    <ligand>
        <name>Mn(2+)</name>
        <dbReference type="ChEBI" id="CHEBI:29035"/>
    </ligand>
</feature>
<dbReference type="PANTHER" id="PTHR42769">
    <property type="entry name" value="SUPEROXIDE DISMUTASE"/>
    <property type="match status" value="1"/>
</dbReference>
<gene>
    <name evidence="10" type="primary">sodB</name>
    <name evidence="10" type="ORF">DSM104440_00255</name>
</gene>
<evidence type="ECO:0000256" key="5">
    <source>
        <dbReference type="PIRSR" id="PIRSR000349-1"/>
    </source>
</evidence>
<dbReference type="InterPro" id="IPR036324">
    <property type="entry name" value="Mn/Fe_SOD_N_sf"/>
</dbReference>
<comment type="function">
    <text evidence="6">Destroys radicals which are normally produced within the cells and which are toxic to biological systems.</text>
</comment>
<dbReference type="FunCoup" id="A0A6M4H1T4">
    <property type="interactions" value="245"/>
</dbReference>
<dbReference type="SUPFAM" id="SSF54719">
    <property type="entry name" value="Fe,Mn superoxide dismutase (SOD), C-terminal domain"/>
    <property type="match status" value="1"/>
</dbReference>
<feature type="region of interest" description="Disordered" evidence="7">
    <location>
        <begin position="1"/>
        <end position="20"/>
    </location>
</feature>
<feature type="binding site" evidence="5">
    <location>
        <position position="44"/>
    </location>
    <ligand>
        <name>Mn(2+)</name>
        <dbReference type="ChEBI" id="CHEBI:29035"/>
    </ligand>
</feature>
<proteinExistence type="inferred from homology"/>
<reference evidence="10 11" key="1">
    <citation type="submission" date="2020-04" db="EMBL/GenBank/DDBJ databases">
        <title>Usitatibacter rugosus gen. nov., sp. nov. and Usitatibacter palustris sp. nov., novel members of Usitatibacteraceae fam. nov. within the order Nitrosomonadales isolated from soil.</title>
        <authorList>
            <person name="Huber K.J."/>
            <person name="Neumann-Schaal M."/>
            <person name="Geppert A."/>
            <person name="Luckner M."/>
            <person name="Wanner G."/>
            <person name="Overmann J."/>
        </authorList>
    </citation>
    <scope>NUCLEOTIDE SEQUENCE [LARGE SCALE GENOMIC DNA]</scope>
    <source>
        <strain evidence="10 11">Swamp67</strain>
    </source>
</reference>
<dbReference type="InterPro" id="IPR019831">
    <property type="entry name" value="Mn/Fe_SOD_N"/>
</dbReference>
<feature type="binding site" evidence="5">
    <location>
        <position position="178"/>
    </location>
    <ligand>
        <name>Mn(2+)</name>
        <dbReference type="ChEBI" id="CHEBI:29035"/>
    </ligand>
</feature>
<evidence type="ECO:0000259" key="9">
    <source>
        <dbReference type="Pfam" id="PF02777"/>
    </source>
</evidence>
<keyword evidence="4 6" id="KW-0560">Oxidoreductase</keyword>
<accession>A0A6M4H1T4</accession>
<comment type="catalytic activity">
    <reaction evidence="6">
        <text>2 superoxide + 2 H(+) = H2O2 + O2</text>
        <dbReference type="Rhea" id="RHEA:20696"/>
        <dbReference type="ChEBI" id="CHEBI:15378"/>
        <dbReference type="ChEBI" id="CHEBI:15379"/>
        <dbReference type="ChEBI" id="CHEBI:16240"/>
        <dbReference type="ChEBI" id="CHEBI:18421"/>
        <dbReference type="EC" id="1.15.1.1"/>
    </reaction>
</comment>
<dbReference type="EMBL" id="CP053073">
    <property type="protein sequence ID" value="QJR13471.1"/>
    <property type="molecule type" value="Genomic_DNA"/>
</dbReference>
<protein>
    <recommendedName>
        <fullName evidence="2 6">Superoxide dismutase</fullName>
        <ecNumber evidence="2 6">1.15.1.1</ecNumber>
    </recommendedName>
</protein>
<dbReference type="PANTHER" id="PTHR42769:SF3">
    <property type="entry name" value="SUPEROXIDE DISMUTASE [FE] 2, CHLOROPLASTIC"/>
    <property type="match status" value="1"/>
</dbReference>
<dbReference type="KEGG" id="upl:DSM104440_00255"/>
<dbReference type="AlphaFoldDB" id="A0A6M4H1T4"/>
<evidence type="ECO:0000256" key="6">
    <source>
        <dbReference type="RuleBase" id="RU000414"/>
    </source>
</evidence>
<feature type="domain" description="Manganese/iron superoxide dismutase N-terminal" evidence="8">
    <location>
        <begin position="19"/>
        <end position="103"/>
    </location>
</feature>
<evidence type="ECO:0000256" key="7">
    <source>
        <dbReference type="SAM" id="MobiDB-lite"/>
    </source>
</evidence>
<comment type="similarity">
    <text evidence="1 6">Belongs to the iron/manganese superoxide dismutase family.</text>
</comment>
<dbReference type="SUPFAM" id="SSF46609">
    <property type="entry name" value="Fe,Mn superoxide dismutase (SOD), N-terminal domain"/>
    <property type="match status" value="1"/>
</dbReference>
<dbReference type="RefSeq" id="WP_171160050.1">
    <property type="nucleotide sequence ID" value="NZ_CP053073.1"/>
</dbReference>
<dbReference type="GO" id="GO:0004784">
    <property type="term" value="F:superoxide dismutase activity"/>
    <property type="evidence" value="ECO:0007669"/>
    <property type="project" value="UniProtKB-EC"/>
</dbReference>
<feature type="compositionally biased region" description="Basic and acidic residues" evidence="7">
    <location>
        <begin position="1"/>
        <end position="12"/>
    </location>
</feature>
<evidence type="ECO:0000313" key="10">
    <source>
        <dbReference type="EMBL" id="QJR13471.1"/>
    </source>
</evidence>
<dbReference type="PIRSF" id="PIRSF000349">
    <property type="entry name" value="SODismutase"/>
    <property type="match status" value="1"/>
</dbReference>
<dbReference type="GO" id="GO:0046872">
    <property type="term" value="F:metal ion binding"/>
    <property type="evidence" value="ECO:0007669"/>
    <property type="project" value="UniProtKB-KW"/>
</dbReference>
<dbReference type="InterPro" id="IPR036314">
    <property type="entry name" value="SOD_C_sf"/>
</dbReference>
<evidence type="ECO:0000256" key="3">
    <source>
        <dbReference type="ARBA" id="ARBA00022723"/>
    </source>
</evidence>
<evidence type="ECO:0000259" key="8">
    <source>
        <dbReference type="Pfam" id="PF00081"/>
    </source>
</evidence>
<dbReference type="InParanoid" id="A0A6M4H1T4"/>
<dbReference type="Gene3D" id="1.10.287.990">
    <property type="entry name" value="Fe,Mn superoxide dismutase (SOD) domain"/>
    <property type="match status" value="1"/>
</dbReference>
<organism evidence="10 11">
    <name type="scientific">Usitatibacter palustris</name>
    <dbReference type="NCBI Taxonomy" id="2732487"/>
    <lineage>
        <taxon>Bacteria</taxon>
        <taxon>Pseudomonadati</taxon>
        <taxon>Pseudomonadota</taxon>
        <taxon>Betaproteobacteria</taxon>
        <taxon>Nitrosomonadales</taxon>
        <taxon>Usitatibacteraceae</taxon>
        <taxon>Usitatibacter</taxon>
    </lineage>
</organism>
<evidence type="ECO:0000256" key="2">
    <source>
        <dbReference type="ARBA" id="ARBA00012682"/>
    </source>
</evidence>
<dbReference type="Gene3D" id="3.55.40.20">
    <property type="entry name" value="Iron/manganese superoxide dismutase, C-terminal domain"/>
    <property type="match status" value="1"/>
</dbReference>
<dbReference type="Proteomes" id="UP000503096">
    <property type="component" value="Chromosome"/>
</dbReference>
<dbReference type="Pfam" id="PF02777">
    <property type="entry name" value="Sod_Fe_C"/>
    <property type="match status" value="1"/>
</dbReference>
<dbReference type="PROSITE" id="PS00088">
    <property type="entry name" value="SOD_MN"/>
    <property type="match status" value="1"/>
</dbReference>